<dbReference type="EMBL" id="SHKI01000003">
    <property type="protein sequence ID" value="RZT66753.1"/>
    <property type="molecule type" value="Genomic_DNA"/>
</dbReference>
<dbReference type="AlphaFoldDB" id="A0A4Q7U0J5"/>
<keyword evidence="2" id="KW-1185">Reference proteome</keyword>
<accession>A0A4Q7U0J5</accession>
<dbReference type="RefSeq" id="WP_130453103.1">
    <property type="nucleotide sequence ID" value="NZ_QYAG01000001.1"/>
</dbReference>
<organism evidence="1 2">
    <name type="scientific">Leucobacter luti</name>
    <dbReference type="NCBI Taxonomy" id="340320"/>
    <lineage>
        <taxon>Bacteria</taxon>
        <taxon>Bacillati</taxon>
        <taxon>Actinomycetota</taxon>
        <taxon>Actinomycetes</taxon>
        <taxon>Micrococcales</taxon>
        <taxon>Microbacteriaceae</taxon>
        <taxon>Leucobacter</taxon>
    </lineage>
</organism>
<proteinExistence type="predicted"/>
<sequence length="129" mass="14403">MSDCYRLASTALGSRVTVHAHVHATAEAMLAAAAAFTGETLSERAQGVTQAWWDEEERATQILVQLNEEHLTHDVISHEMAHAAHALYGATLPDDALARDHLTHFNETLAHLHTDLYTGLLHKLHRRRR</sequence>
<gene>
    <name evidence="1" type="ORF">EV139_0880</name>
</gene>
<dbReference type="Proteomes" id="UP000291832">
    <property type="component" value="Unassembled WGS sequence"/>
</dbReference>
<protein>
    <submittedName>
        <fullName evidence="1">Uncharacterized protein</fullName>
    </submittedName>
</protein>
<dbReference type="OrthoDB" id="5124675at2"/>
<evidence type="ECO:0000313" key="1">
    <source>
        <dbReference type="EMBL" id="RZT66753.1"/>
    </source>
</evidence>
<reference evidence="1 2" key="1">
    <citation type="journal article" date="2015" name="Stand. Genomic Sci.">
        <title>Genomic Encyclopedia of Bacterial and Archaeal Type Strains, Phase III: the genomes of soil and plant-associated and newly described type strains.</title>
        <authorList>
            <person name="Whitman W.B."/>
            <person name="Woyke T."/>
            <person name="Klenk H.P."/>
            <person name="Zhou Y."/>
            <person name="Lilburn T.G."/>
            <person name="Beck B.J."/>
            <person name="De Vos P."/>
            <person name="Vandamme P."/>
            <person name="Eisen J.A."/>
            <person name="Garrity G."/>
            <person name="Hugenholtz P."/>
            <person name="Kyrpides N.C."/>
        </authorList>
    </citation>
    <scope>NUCLEOTIDE SEQUENCE [LARGE SCALE GENOMIC DNA]</scope>
    <source>
        <strain evidence="1 2">RF6</strain>
    </source>
</reference>
<evidence type="ECO:0000313" key="2">
    <source>
        <dbReference type="Proteomes" id="UP000291832"/>
    </source>
</evidence>
<name>A0A4Q7U0J5_9MICO</name>
<comment type="caution">
    <text evidence="1">The sequence shown here is derived from an EMBL/GenBank/DDBJ whole genome shotgun (WGS) entry which is preliminary data.</text>
</comment>